<name>V8C9A5_9HELI</name>
<dbReference type="PATRIC" id="fig|1357400.3.peg.992"/>
<gene>
    <name evidence="3" type="ORF">HMPREF2086_00719</name>
</gene>
<comment type="caution">
    <text evidence="3">The sequence shown here is derived from an EMBL/GenBank/DDBJ whole genome shotgun (WGS) entry which is preliminary data.</text>
</comment>
<accession>V8C9A5</accession>
<dbReference type="OrthoDB" id="5328574at2"/>
<dbReference type="HOGENOM" id="CLU_1018510_0_0_7"/>
<dbReference type="Proteomes" id="UP000018731">
    <property type="component" value="Unassembled WGS sequence"/>
</dbReference>
<evidence type="ECO:0000256" key="1">
    <source>
        <dbReference type="SAM" id="MobiDB-lite"/>
    </source>
</evidence>
<proteinExistence type="predicted"/>
<feature type="compositionally biased region" description="Polar residues" evidence="1">
    <location>
        <begin position="29"/>
        <end position="50"/>
    </location>
</feature>
<feature type="region of interest" description="Disordered" evidence="1">
    <location>
        <begin position="29"/>
        <end position="76"/>
    </location>
</feature>
<dbReference type="EMBL" id="AZJI01000004">
    <property type="protein sequence ID" value="ETD23973.1"/>
    <property type="molecule type" value="Genomic_DNA"/>
</dbReference>
<feature type="chain" id="PRO_5004768746" description="Outer membrane protein beta-barrel domain-containing protein" evidence="2">
    <location>
        <begin position="22"/>
        <end position="273"/>
    </location>
</feature>
<evidence type="ECO:0008006" key="5">
    <source>
        <dbReference type="Google" id="ProtNLM"/>
    </source>
</evidence>
<organism evidence="3 4">
    <name type="scientific">Helicobacter macacae MIT 99-5501</name>
    <dbReference type="NCBI Taxonomy" id="1357400"/>
    <lineage>
        <taxon>Bacteria</taxon>
        <taxon>Pseudomonadati</taxon>
        <taxon>Campylobacterota</taxon>
        <taxon>Epsilonproteobacteria</taxon>
        <taxon>Campylobacterales</taxon>
        <taxon>Helicobacteraceae</taxon>
        <taxon>Helicobacter</taxon>
    </lineage>
</organism>
<evidence type="ECO:0000256" key="2">
    <source>
        <dbReference type="SAM" id="SignalP"/>
    </source>
</evidence>
<dbReference type="STRING" id="1357400.HMPREF2086_00719"/>
<dbReference type="AlphaFoldDB" id="V8C9A5"/>
<keyword evidence="2" id="KW-0732">Signal</keyword>
<feature type="compositionally biased region" description="Low complexity" evidence="1">
    <location>
        <begin position="51"/>
        <end position="70"/>
    </location>
</feature>
<reference evidence="3 4" key="1">
    <citation type="journal article" date="2014" name="Genome Announc.">
        <title>Draft genome sequences of six enterohepatic helicobacter species isolated from humans and one from rhesus macaques.</title>
        <authorList>
            <person name="Shen Z."/>
            <person name="Sheh A."/>
            <person name="Young S.K."/>
            <person name="Abouelliel A."/>
            <person name="Ward D.V."/>
            <person name="Earl A.M."/>
            <person name="Fox J.G."/>
        </authorList>
    </citation>
    <scope>NUCLEOTIDE SEQUENCE [LARGE SCALE GENOMIC DNA]</scope>
    <source>
        <strain evidence="3 4">MIT 99-5501</strain>
    </source>
</reference>
<evidence type="ECO:0000313" key="3">
    <source>
        <dbReference type="EMBL" id="ETD23973.1"/>
    </source>
</evidence>
<protein>
    <recommendedName>
        <fullName evidence="5">Outer membrane protein beta-barrel domain-containing protein</fullName>
    </recommendedName>
</protein>
<sequence>MIANKFLCFAFCVGVVCGSFAQMLLAKPTSQTKSTKPAKSPISTKPTISKPTQSPNSTTKNSSKNTQKPKPTNKDSSLKFTLTTLEIEKNKLGKPRKNPHSLFIGAGLGYGVEKQIPKDTANAKDTISMLNIGFRSGYEYMSLAYIGFRVYLDYFLSVRPSGLESEATSTFLANLNAQGRIYSFSERFEFGWLGGLSVGYGVQDKQISSSDDSSEQIQQGRGVFLGNVGVFGIIDEHHRVEILVKLPIKTFAEESQTYTYEDYSFLLMYDYLF</sequence>
<evidence type="ECO:0000313" key="4">
    <source>
        <dbReference type="Proteomes" id="UP000018731"/>
    </source>
</evidence>
<feature type="signal peptide" evidence="2">
    <location>
        <begin position="1"/>
        <end position="21"/>
    </location>
</feature>
<dbReference type="RefSeq" id="WP_023927444.1">
    <property type="nucleotide sequence ID" value="NZ_KI669454.1"/>
</dbReference>
<keyword evidence="4" id="KW-1185">Reference proteome</keyword>